<organism evidence="1 2">
    <name type="scientific">Paracoccus litorisediminis</name>
    <dbReference type="NCBI Taxonomy" id="2006130"/>
    <lineage>
        <taxon>Bacteria</taxon>
        <taxon>Pseudomonadati</taxon>
        <taxon>Pseudomonadota</taxon>
        <taxon>Alphaproteobacteria</taxon>
        <taxon>Rhodobacterales</taxon>
        <taxon>Paracoccaceae</taxon>
        <taxon>Paracoccus</taxon>
    </lineage>
</organism>
<dbReference type="RefSeq" id="WP_155041068.1">
    <property type="nucleotide sequence ID" value="NZ_WMIG01000013.1"/>
</dbReference>
<proteinExistence type="predicted"/>
<gene>
    <name evidence="1" type="ORF">GL300_18105</name>
</gene>
<dbReference type="AlphaFoldDB" id="A0A844HMM9"/>
<protein>
    <submittedName>
        <fullName evidence="1">Uncharacterized protein</fullName>
    </submittedName>
</protein>
<comment type="caution">
    <text evidence="1">The sequence shown here is derived from an EMBL/GenBank/DDBJ whole genome shotgun (WGS) entry which is preliminary data.</text>
</comment>
<name>A0A844HMM9_9RHOB</name>
<keyword evidence="2" id="KW-1185">Reference proteome</keyword>
<evidence type="ECO:0000313" key="2">
    <source>
        <dbReference type="Proteomes" id="UP000449846"/>
    </source>
</evidence>
<sequence>MTDDWPNHHEELTRKTVQELQKWASRAEAGTITQIMWLSILSVLYDTTSGLIDKEVSDLIADFHRDTINILRKGAAA</sequence>
<accession>A0A844HMM9</accession>
<dbReference type="Proteomes" id="UP000449846">
    <property type="component" value="Unassembled WGS sequence"/>
</dbReference>
<evidence type="ECO:0000313" key="1">
    <source>
        <dbReference type="EMBL" id="MTH61126.1"/>
    </source>
</evidence>
<reference evidence="1 2" key="1">
    <citation type="submission" date="2019-11" db="EMBL/GenBank/DDBJ databases">
        <authorList>
            <person name="Dong K."/>
        </authorList>
    </citation>
    <scope>NUCLEOTIDE SEQUENCE [LARGE SCALE GENOMIC DNA]</scope>
    <source>
        <strain evidence="1 2">NBRC 112902</strain>
    </source>
</reference>
<dbReference type="EMBL" id="WMIG01000013">
    <property type="protein sequence ID" value="MTH61126.1"/>
    <property type="molecule type" value="Genomic_DNA"/>
</dbReference>